<accession>A0AAE3MP57</accession>
<dbReference type="AlphaFoldDB" id="A0AAE3MP57"/>
<dbReference type="EMBL" id="JAPFQP010000004">
    <property type="protein sequence ID" value="MCX2720444.1"/>
    <property type="molecule type" value="Genomic_DNA"/>
</dbReference>
<evidence type="ECO:0000256" key="2">
    <source>
        <dbReference type="SAM" id="SignalP"/>
    </source>
</evidence>
<feature type="signal peptide" evidence="2">
    <location>
        <begin position="1"/>
        <end position="25"/>
    </location>
</feature>
<organism evidence="3 4">
    <name type="scientific">Lentiprolixibacter aurantiacus</name>
    <dbReference type="NCBI Taxonomy" id="2993939"/>
    <lineage>
        <taxon>Bacteria</taxon>
        <taxon>Pseudomonadati</taxon>
        <taxon>Bacteroidota</taxon>
        <taxon>Flavobacteriia</taxon>
        <taxon>Flavobacteriales</taxon>
        <taxon>Flavobacteriaceae</taxon>
        <taxon>Lentiprolixibacter</taxon>
    </lineage>
</organism>
<keyword evidence="2" id="KW-0732">Signal</keyword>
<gene>
    <name evidence="3" type="ORF">OO016_12585</name>
</gene>
<name>A0AAE3MP57_9FLAO</name>
<protein>
    <recommendedName>
        <fullName evidence="5">Adhesin domain-containing protein</fullName>
    </recommendedName>
</protein>
<comment type="caution">
    <text evidence="3">The sequence shown here is derived from an EMBL/GenBank/DDBJ whole genome shotgun (WGS) entry which is preliminary data.</text>
</comment>
<dbReference type="Proteomes" id="UP001207116">
    <property type="component" value="Unassembled WGS sequence"/>
</dbReference>
<evidence type="ECO:0000313" key="3">
    <source>
        <dbReference type="EMBL" id="MCX2720444.1"/>
    </source>
</evidence>
<keyword evidence="4" id="KW-1185">Reference proteome</keyword>
<feature type="coiled-coil region" evidence="1">
    <location>
        <begin position="204"/>
        <end position="266"/>
    </location>
</feature>
<keyword evidence="1" id="KW-0175">Coiled coil</keyword>
<sequence length="485" mass="55958">MNNYQQFRRKSFLLAFVLLAMGAYGQTQRKEYKETFKVEDNSVLAINTSHADIEFDTWNRNEVVIEASIELEGASEEEAAAYFEENGIKILGNSERIEISTSGSRAWQFRTLNGHLADLENIVIDIPEIPDLEPFFMELEIPELPEIAEMPPMPPMPPMKFKDFDYEKYKEEGEKYIEKWAMEFSKNFDEKYEKKWEEWGETFAKRMEEKAAQMEERTAEREERMKEREEIMKEREEVRRKAQEERRKVMEEKRKLMEEQSEARKNVIISGDAPTIFFRSSEGENKSFKVKKSIKIKMPKSTKLDMNVRHGEVKLADNTKNMQATLSYSRLLASTIDGDETNILASYSPVEVDRWNYGKLKTQFSEGVALRDVQHLNLVSTSSEVTIDRLLETGMLKNNLGVLKINAVNQNFKELDISVENGELVCVLPQGPFKFRLEGVATDMSVAESLALDKQSEGKKVIYTGGNSGNAIKVDSRYSDVVLRQ</sequence>
<evidence type="ECO:0008006" key="5">
    <source>
        <dbReference type="Google" id="ProtNLM"/>
    </source>
</evidence>
<feature type="chain" id="PRO_5042180315" description="Adhesin domain-containing protein" evidence="2">
    <location>
        <begin position="26"/>
        <end position="485"/>
    </location>
</feature>
<dbReference type="RefSeq" id="WP_266014591.1">
    <property type="nucleotide sequence ID" value="NZ_JAPFQP010000004.1"/>
</dbReference>
<evidence type="ECO:0000313" key="4">
    <source>
        <dbReference type="Proteomes" id="UP001207116"/>
    </source>
</evidence>
<proteinExistence type="predicted"/>
<reference evidence="3" key="1">
    <citation type="submission" date="2022-11" db="EMBL/GenBank/DDBJ databases">
        <title>The characterization of three novel Bacteroidetes species and genomic analysis of their roles in tidal elemental geochemical cycles.</title>
        <authorList>
            <person name="Ma K.-J."/>
        </authorList>
    </citation>
    <scope>NUCLEOTIDE SEQUENCE</scope>
    <source>
        <strain evidence="3">M415</strain>
    </source>
</reference>
<evidence type="ECO:0000256" key="1">
    <source>
        <dbReference type="SAM" id="Coils"/>
    </source>
</evidence>